<name>A0ABR8GV35_9CYAN</name>
<dbReference type="InterPro" id="IPR003018">
    <property type="entry name" value="GAF"/>
</dbReference>
<dbReference type="InterPro" id="IPR016132">
    <property type="entry name" value="Phyto_chromo_attachment"/>
</dbReference>
<dbReference type="PANTHER" id="PTHR32089:SF114">
    <property type="entry name" value="METHYL-ACCEPTING CHEMOTAXIS PROTEIN MCPB"/>
    <property type="match status" value="1"/>
</dbReference>
<accession>A0ABR8GV35</accession>
<dbReference type="CDD" id="cd06225">
    <property type="entry name" value="HAMP"/>
    <property type="match status" value="1"/>
</dbReference>
<evidence type="ECO:0000256" key="1">
    <source>
        <dbReference type="ARBA" id="ARBA00023224"/>
    </source>
</evidence>
<evidence type="ECO:0000313" key="9">
    <source>
        <dbReference type="EMBL" id="MBD2606816.1"/>
    </source>
</evidence>
<dbReference type="RefSeq" id="WP_029638682.1">
    <property type="nucleotide sequence ID" value="NZ_JACJTA010000048.1"/>
</dbReference>
<keyword evidence="5" id="KW-1133">Transmembrane helix</keyword>
<dbReference type="Gene3D" id="1.10.287.950">
    <property type="entry name" value="Methyl-accepting chemotaxis protein"/>
    <property type="match status" value="1"/>
</dbReference>
<keyword evidence="5" id="KW-0472">Membrane</keyword>
<dbReference type="EMBL" id="JACJTA010000048">
    <property type="protein sequence ID" value="MBD2606816.1"/>
    <property type="molecule type" value="Genomic_DNA"/>
</dbReference>
<evidence type="ECO:0000259" key="7">
    <source>
        <dbReference type="PROSITE" id="PS50111"/>
    </source>
</evidence>
<dbReference type="Pfam" id="PF00672">
    <property type="entry name" value="HAMP"/>
    <property type="match status" value="1"/>
</dbReference>
<feature type="region of interest" description="Disordered" evidence="4">
    <location>
        <begin position="1"/>
        <end position="25"/>
    </location>
</feature>
<dbReference type="Proteomes" id="UP000660380">
    <property type="component" value="Unassembled WGS sequence"/>
</dbReference>
<dbReference type="PANTHER" id="PTHR32089">
    <property type="entry name" value="METHYL-ACCEPTING CHEMOTAXIS PROTEIN MCPB"/>
    <property type="match status" value="1"/>
</dbReference>
<dbReference type="Gene3D" id="3.30.450.40">
    <property type="match status" value="2"/>
</dbReference>
<feature type="domain" description="HAMP" evidence="8">
    <location>
        <begin position="650"/>
        <end position="701"/>
    </location>
</feature>
<dbReference type="InterPro" id="IPR029016">
    <property type="entry name" value="GAF-like_dom_sf"/>
</dbReference>
<feature type="compositionally biased region" description="Polar residues" evidence="4">
    <location>
        <begin position="8"/>
        <end position="22"/>
    </location>
</feature>
<evidence type="ECO:0000256" key="3">
    <source>
        <dbReference type="PROSITE-ProRule" id="PRU00284"/>
    </source>
</evidence>
<dbReference type="InterPro" id="IPR004089">
    <property type="entry name" value="MCPsignal_dom"/>
</dbReference>
<dbReference type="PROSITE" id="PS50111">
    <property type="entry name" value="CHEMOTAXIS_TRANSDUC_2"/>
    <property type="match status" value="1"/>
</dbReference>
<gene>
    <name evidence="9" type="ORF">H6G81_20345</name>
</gene>
<evidence type="ECO:0000256" key="4">
    <source>
        <dbReference type="SAM" id="MobiDB-lite"/>
    </source>
</evidence>
<evidence type="ECO:0000256" key="2">
    <source>
        <dbReference type="ARBA" id="ARBA00029447"/>
    </source>
</evidence>
<dbReference type="Pfam" id="PF01590">
    <property type="entry name" value="GAF"/>
    <property type="match status" value="1"/>
</dbReference>
<evidence type="ECO:0000256" key="5">
    <source>
        <dbReference type="SAM" id="Phobius"/>
    </source>
</evidence>
<dbReference type="Pfam" id="PF00015">
    <property type="entry name" value="MCPsignal"/>
    <property type="match status" value="1"/>
</dbReference>
<reference evidence="9 10" key="1">
    <citation type="journal article" date="2020" name="ISME J.">
        <title>Comparative genomics reveals insights into cyanobacterial evolution and habitat adaptation.</title>
        <authorList>
            <person name="Chen M.Y."/>
            <person name="Teng W.K."/>
            <person name="Zhao L."/>
            <person name="Hu C.X."/>
            <person name="Zhou Y.K."/>
            <person name="Han B.P."/>
            <person name="Song L.R."/>
            <person name="Shu W.S."/>
        </authorList>
    </citation>
    <scope>NUCLEOTIDE SEQUENCE [LARGE SCALE GENOMIC DNA]</scope>
    <source>
        <strain evidence="9 10">FACHB-248</strain>
    </source>
</reference>
<evidence type="ECO:0000313" key="10">
    <source>
        <dbReference type="Proteomes" id="UP000660380"/>
    </source>
</evidence>
<dbReference type="SMART" id="SM00304">
    <property type="entry name" value="HAMP"/>
    <property type="match status" value="2"/>
</dbReference>
<dbReference type="SMART" id="SM00065">
    <property type="entry name" value="GAF"/>
    <property type="match status" value="1"/>
</dbReference>
<dbReference type="SUPFAM" id="SSF55781">
    <property type="entry name" value="GAF domain-like"/>
    <property type="match status" value="1"/>
</dbReference>
<feature type="domain" description="Methyl-accepting transducer" evidence="7">
    <location>
        <begin position="706"/>
        <end position="942"/>
    </location>
</feature>
<sequence length="978" mass="107628">MSKDSLTTKDSQFSSPTQLLNNSHEDSELKKFTQSINNLNSLRIKPSLLQKFANLSIGRKQLIVLIASELISIFGLGIVSRYLTTSNLQSLSLEQAKSEVAVTDIAYNIKVNQMGFGFRGQSDNTAIIKAAKLNASGELLSPTLKAEVKQILTNEIKARTIEYATLVGKDFKIIVNANADRQGEIFNPDNLVSEVFSYPKQIKASRIVKWSELSREAPPLPSGFRNKDALIRYTVTPVKNPETNVVIGALVSGDIVNGKESILRSTLTTTGGGYSAVYFHQPTGEFTLATSLAQSESGKLSILDLPQTGKSLLETALNSAGEAVTARMKIDNQTYTVATKAVPYKIIQADEESIAIFSKQPVAILVRVTPETALNKLLVDSFWVQLFTIILALAIILIWTLIQRRTIVKPIQHLQGIALRYTAGDRTARAEIFSADEVGQLALSFNQLADKITQQVHQQENEVKLAKLVSEITGRCRGSLNTQYILNAAVTSLQAALEADRVIVYKFDENWQGKIIAESVNPEFPVTLGIEIADPCFANNYVEKYQKGRVQALTNIYAADLTDCHLAQLEKFAVKANLVAPILINNKLYGLLIAQQCSRPRQWQELEINLLKQVTIPIGYALEQASLIEKITNASSDAEVVSDEQRQQQQLLQQQIIKLLKDIDKASQGDLTVKAEVISGEIGIIAEGFNTIINNLRAIVVKVESSTSQVNIAVNENEHAIRQLSEQALTQAVKINLTLDNVHQIKRDLQSMSENAQKAVSFAHTTSFNAQESGTAIDLTMRNIFNLRSTIDDMAKKVKRLGESSQQISRIVSLIEEIGTRANILAVNAELEAVRINPGNNSFLVFATELGELAIRCTSATQEIEQITKNTQRNTQEVVKAMELGTSEVVKGTPIVEDVKKSLNQILNVSQQLDKLVQSISQATVSQVETSQVVTKLLEEISQVSEVTSSSEIISQSLQKTVDIAQELQTNVSKFKIN</sequence>
<protein>
    <submittedName>
        <fullName evidence="9">HAMP domain-containing protein</fullName>
    </submittedName>
</protein>
<feature type="transmembrane region" description="Helical" evidence="5">
    <location>
        <begin position="62"/>
        <end position="83"/>
    </location>
</feature>
<evidence type="ECO:0000259" key="6">
    <source>
        <dbReference type="PROSITE" id="PS50046"/>
    </source>
</evidence>
<evidence type="ECO:0000259" key="8">
    <source>
        <dbReference type="PROSITE" id="PS50885"/>
    </source>
</evidence>
<proteinExistence type="inferred from homology"/>
<dbReference type="PROSITE" id="PS50046">
    <property type="entry name" value="PHYTOCHROME_2"/>
    <property type="match status" value="1"/>
</dbReference>
<dbReference type="PROSITE" id="PS50885">
    <property type="entry name" value="HAMP"/>
    <property type="match status" value="2"/>
</dbReference>
<organism evidence="9 10">
    <name type="scientific">Scytonema hofmannii FACHB-248</name>
    <dbReference type="NCBI Taxonomy" id="1842502"/>
    <lineage>
        <taxon>Bacteria</taxon>
        <taxon>Bacillati</taxon>
        <taxon>Cyanobacteriota</taxon>
        <taxon>Cyanophyceae</taxon>
        <taxon>Nostocales</taxon>
        <taxon>Scytonemataceae</taxon>
        <taxon>Scytonema</taxon>
    </lineage>
</organism>
<dbReference type="SUPFAM" id="SSF58104">
    <property type="entry name" value="Methyl-accepting chemotaxis protein (MCP) signaling domain"/>
    <property type="match status" value="1"/>
</dbReference>
<keyword evidence="5" id="KW-0812">Transmembrane</keyword>
<comment type="caution">
    <text evidence="9">The sequence shown here is derived from an EMBL/GenBank/DDBJ whole genome shotgun (WGS) entry which is preliminary data.</text>
</comment>
<dbReference type="SMART" id="SM00283">
    <property type="entry name" value="MA"/>
    <property type="match status" value="1"/>
</dbReference>
<keyword evidence="10" id="KW-1185">Reference proteome</keyword>
<dbReference type="SUPFAM" id="SSF158472">
    <property type="entry name" value="HAMP domain-like"/>
    <property type="match status" value="1"/>
</dbReference>
<keyword evidence="1 3" id="KW-0807">Transducer</keyword>
<comment type="similarity">
    <text evidence="2">Belongs to the methyl-accepting chemotaxis (MCP) protein family.</text>
</comment>
<feature type="domain" description="HAMP" evidence="8">
    <location>
        <begin position="405"/>
        <end position="457"/>
    </location>
</feature>
<feature type="domain" description="Phytochrome chromophore attachment site" evidence="6">
    <location>
        <begin position="481"/>
        <end position="617"/>
    </location>
</feature>
<dbReference type="Gene3D" id="6.10.340.10">
    <property type="match status" value="1"/>
</dbReference>
<dbReference type="InterPro" id="IPR003660">
    <property type="entry name" value="HAMP_dom"/>
</dbReference>
<feature type="transmembrane region" description="Helical" evidence="5">
    <location>
        <begin position="382"/>
        <end position="402"/>
    </location>
</feature>